<reference evidence="3 4" key="1">
    <citation type="submission" date="2024-10" db="EMBL/GenBank/DDBJ databases">
        <title>Updated reference genomes for cyclostephanoid diatoms.</title>
        <authorList>
            <person name="Roberts W.R."/>
            <person name="Alverson A.J."/>
        </authorList>
    </citation>
    <scope>NUCLEOTIDE SEQUENCE [LARGE SCALE GENOMIC DNA]</scope>
    <source>
        <strain evidence="3 4">AJA276-08</strain>
    </source>
</reference>
<feature type="region of interest" description="Disordered" evidence="1">
    <location>
        <begin position="51"/>
        <end position="73"/>
    </location>
</feature>
<keyword evidence="4" id="KW-1185">Reference proteome</keyword>
<name>A0ABD3MUH1_9STRA</name>
<feature type="chain" id="PRO_5044772632" evidence="2">
    <location>
        <begin position="25"/>
        <end position="123"/>
    </location>
</feature>
<sequence length="123" mass="13521">MTFRVVFSLHPFLPLFSLVSLSLSLSHTHTHTHCQVHPFLAMDCAYVSSSSSLDDDKTEGGADVVGGRDVEEQATRRMSLTEVRKAVSGGKFVEVQWSNTVALAMLHLSSLDGRVEDEDDEGR</sequence>
<protein>
    <submittedName>
        <fullName evidence="3">Uncharacterized protein</fullName>
    </submittedName>
</protein>
<evidence type="ECO:0000256" key="2">
    <source>
        <dbReference type="SAM" id="SignalP"/>
    </source>
</evidence>
<dbReference type="AlphaFoldDB" id="A0ABD3MUH1"/>
<gene>
    <name evidence="3" type="ORF">ACHAW5_004055</name>
</gene>
<dbReference type="EMBL" id="JALLAZ020001700">
    <property type="protein sequence ID" value="KAL3767614.1"/>
    <property type="molecule type" value="Genomic_DNA"/>
</dbReference>
<feature type="compositionally biased region" description="Basic and acidic residues" evidence="1">
    <location>
        <begin position="54"/>
        <end position="73"/>
    </location>
</feature>
<proteinExistence type="predicted"/>
<evidence type="ECO:0000313" key="4">
    <source>
        <dbReference type="Proteomes" id="UP001530315"/>
    </source>
</evidence>
<feature type="signal peptide" evidence="2">
    <location>
        <begin position="1"/>
        <end position="24"/>
    </location>
</feature>
<evidence type="ECO:0000313" key="3">
    <source>
        <dbReference type="EMBL" id="KAL3767614.1"/>
    </source>
</evidence>
<evidence type="ECO:0000256" key="1">
    <source>
        <dbReference type="SAM" id="MobiDB-lite"/>
    </source>
</evidence>
<dbReference type="Proteomes" id="UP001530315">
    <property type="component" value="Unassembled WGS sequence"/>
</dbReference>
<organism evidence="3 4">
    <name type="scientific">Stephanodiscus triporus</name>
    <dbReference type="NCBI Taxonomy" id="2934178"/>
    <lineage>
        <taxon>Eukaryota</taxon>
        <taxon>Sar</taxon>
        <taxon>Stramenopiles</taxon>
        <taxon>Ochrophyta</taxon>
        <taxon>Bacillariophyta</taxon>
        <taxon>Coscinodiscophyceae</taxon>
        <taxon>Thalassiosirophycidae</taxon>
        <taxon>Stephanodiscales</taxon>
        <taxon>Stephanodiscaceae</taxon>
        <taxon>Stephanodiscus</taxon>
    </lineage>
</organism>
<keyword evidence="2" id="KW-0732">Signal</keyword>
<accession>A0ABD3MUH1</accession>
<comment type="caution">
    <text evidence="3">The sequence shown here is derived from an EMBL/GenBank/DDBJ whole genome shotgun (WGS) entry which is preliminary data.</text>
</comment>